<feature type="region of interest" description="Disordered" evidence="1">
    <location>
        <begin position="147"/>
        <end position="172"/>
    </location>
</feature>
<gene>
    <name evidence="2" type="ORF">DASC09_052340</name>
</gene>
<name>A0AAV5QT16_9ASCO</name>
<dbReference type="AlphaFoldDB" id="A0AAV5QT16"/>
<evidence type="ECO:0000313" key="2">
    <source>
        <dbReference type="EMBL" id="GMM37909.1"/>
    </source>
</evidence>
<protein>
    <submittedName>
        <fullName evidence="2">Uncharacterized protein</fullName>
    </submittedName>
</protein>
<dbReference type="RefSeq" id="XP_064854905.1">
    <property type="nucleotide sequence ID" value="XM_064998833.1"/>
</dbReference>
<feature type="region of interest" description="Disordered" evidence="1">
    <location>
        <begin position="61"/>
        <end position="82"/>
    </location>
</feature>
<dbReference type="EMBL" id="BTFZ01000013">
    <property type="protein sequence ID" value="GMM37909.1"/>
    <property type="molecule type" value="Genomic_DNA"/>
</dbReference>
<accession>A0AAV5QT16</accession>
<comment type="caution">
    <text evidence="2">The sequence shown here is derived from an EMBL/GenBank/DDBJ whole genome shotgun (WGS) entry which is preliminary data.</text>
</comment>
<evidence type="ECO:0000256" key="1">
    <source>
        <dbReference type="SAM" id="MobiDB-lite"/>
    </source>
</evidence>
<keyword evidence="3" id="KW-1185">Reference proteome</keyword>
<proteinExistence type="predicted"/>
<dbReference type="Proteomes" id="UP001360560">
    <property type="component" value="Unassembled WGS sequence"/>
</dbReference>
<organism evidence="2 3">
    <name type="scientific">Saccharomycopsis crataegensis</name>
    <dbReference type="NCBI Taxonomy" id="43959"/>
    <lineage>
        <taxon>Eukaryota</taxon>
        <taxon>Fungi</taxon>
        <taxon>Dikarya</taxon>
        <taxon>Ascomycota</taxon>
        <taxon>Saccharomycotina</taxon>
        <taxon>Saccharomycetes</taxon>
        <taxon>Saccharomycopsidaceae</taxon>
        <taxon>Saccharomycopsis</taxon>
    </lineage>
</organism>
<sequence>MLESANKNITKDVGSKMKGFDSIRDFQFPKHGDSKPETNNIRLMEEATDCPKNDGARRFSISSSSYSSSMFGRNSEAGSDTTTIQSLELTPSVSPRKVIYNNPSSPTTALRSKRQARHCRSKSEVISLQELEDIGLDVGTAKIIQKPPTAQRSYSHNHISTSHSNGRHTPRRFSLPVSYPIIDLEKGEYNNTRLDDNFHKSYKNFLDDDYTWKPFFNSPDIGDVGNVPVRKSSTRSNSFEAISEAEEEDTEENNEEETVAEDIFSSTQKMTFLEFLEHYG</sequence>
<feature type="compositionally biased region" description="Polar residues" evidence="1">
    <location>
        <begin position="148"/>
        <end position="164"/>
    </location>
</feature>
<feature type="compositionally biased region" description="Polar residues" evidence="1">
    <location>
        <begin position="70"/>
        <end position="82"/>
    </location>
</feature>
<evidence type="ECO:0000313" key="3">
    <source>
        <dbReference type="Proteomes" id="UP001360560"/>
    </source>
</evidence>
<reference evidence="2 3" key="1">
    <citation type="journal article" date="2023" name="Elife">
        <title>Identification of key yeast species and microbe-microbe interactions impacting larval growth of Drosophila in the wild.</title>
        <authorList>
            <person name="Mure A."/>
            <person name="Sugiura Y."/>
            <person name="Maeda R."/>
            <person name="Honda K."/>
            <person name="Sakurai N."/>
            <person name="Takahashi Y."/>
            <person name="Watada M."/>
            <person name="Katoh T."/>
            <person name="Gotoh A."/>
            <person name="Gotoh Y."/>
            <person name="Taniguchi I."/>
            <person name="Nakamura K."/>
            <person name="Hayashi T."/>
            <person name="Katayama T."/>
            <person name="Uemura T."/>
            <person name="Hattori Y."/>
        </authorList>
    </citation>
    <scope>NUCLEOTIDE SEQUENCE [LARGE SCALE GENOMIC DNA]</scope>
    <source>
        <strain evidence="2 3">SC-9</strain>
    </source>
</reference>
<feature type="compositionally biased region" description="Acidic residues" evidence="1">
    <location>
        <begin position="243"/>
        <end position="260"/>
    </location>
</feature>
<dbReference type="GeneID" id="90075884"/>
<feature type="region of interest" description="Disordered" evidence="1">
    <location>
        <begin position="228"/>
        <end position="261"/>
    </location>
</feature>